<evidence type="ECO:0000313" key="1">
    <source>
        <dbReference type="EMBL" id="PQJ81932.1"/>
    </source>
</evidence>
<reference evidence="1 2" key="1">
    <citation type="submission" date="2016-12" db="EMBL/GenBank/DDBJ databases">
        <title>Trade-off between light-utilization and light-protection in marine flavobacteria.</title>
        <authorList>
            <person name="Kumagai Y."/>
            <person name="Yoshizawa S."/>
            <person name="Kogure K."/>
            <person name="Iwasaki W."/>
        </authorList>
    </citation>
    <scope>NUCLEOTIDE SEQUENCE [LARGE SCALE GENOMIC DNA]</scope>
    <source>
        <strain evidence="1 2">ATCC 43844</strain>
    </source>
</reference>
<dbReference type="EMBL" id="MSCM01000001">
    <property type="protein sequence ID" value="PQJ81932.1"/>
    <property type="molecule type" value="Genomic_DNA"/>
</dbReference>
<proteinExistence type="predicted"/>
<name>A0A2S7WXD3_9FLAO</name>
<organism evidence="1 2">
    <name type="scientific">Polaribacter glomeratus</name>
    <dbReference type="NCBI Taxonomy" id="102"/>
    <lineage>
        <taxon>Bacteria</taxon>
        <taxon>Pseudomonadati</taxon>
        <taxon>Bacteroidota</taxon>
        <taxon>Flavobacteriia</taxon>
        <taxon>Flavobacteriales</taxon>
        <taxon>Flavobacteriaceae</taxon>
    </lineage>
</organism>
<dbReference type="Proteomes" id="UP000239068">
    <property type="component" value="Unassembled WGS sequence"/>
</dbReference>
<protein>
    <submittedName>
        <fullName evidence="1">Uncharacterized protein</fullName>
    </submittedName>
</protein>
<sequence length="76" mass="8901">MEFSREEISLIRNMASTYWTENNRKHLTNADEWKTTIKLIKKITNAALIEPFYMAAESQCDTKCKKNVFAVRGKKD</sequence>
<dbReference type="AlphaFoldDB" id="A0A2S7WXD3"/>
<comment type="caution">
    <text evidence="1">The sequence shown here is derived from an EMBL/GenBank/DDBJ whole genome shotgun (WGS) entry which is preliminary data.</text>
</comment>
<dbReference type="RefSeq" id="WP_105020502.1">
    <property type="nucleotide sequence ID" value="NZ_MSCM01000001.1"/>
</dbReference>
<gene>
    <name evidence="1" type="ORF">BTO16_04805</name>
</gene>
<accession>A0A2S7WXD3</accession>
<keyword evidence="2" id="KW-1185">Reference proteome</keyword>
<evidence type="ECO:0000313" key="2">
    <source>
        <dbReference type="Proteomes" id="UP000239068"/>
    </source>
</evidence>